<feature type="domain" description="Group II intron maturase-specific" evidence="1">
    <location>
        <begin position="58"/>
        <end position="114"/>
    </location>
</feature>
<dbReference type="InterPro" id="IPR013597">
    <property type="entry name" value="Mat_intron_G2"/>
</dbReference>
<protein>
    <recommendedName>
        <fullName evidence="1">Group II intron maturase-specific domain-containing protein</fullName>
    </recommendedName>
</protein>
<name>A0A347WJZ3_9LACT</name>
<dbReference type="Pfam" id="PF08388">
    <property type="entry name" value="GIIM"/>
    <property type="match status" value="1"/>
</dbReference>
<sequence>MHPTKTKIIYCQDKDRVADFSEIKFEFLGYEFRKRMMKNRYRKPILNFTPAVSPNSQKKFRNSIRELRLPSRSGTLLSMIAEEINPKVRGWLNYFKKYNPSQVKQSMNWLKRILVD</sequence>
<gene>
    <name evidence="2" type="ORF">CL176_04950</name>
</gene>
<evidence type="ECO:0000259" key="1">
    <source>
        <dbReference type="Pfam" id="PF08388"/>
    </source>
</evidence>
<reference evidence="2 3" key="1">
    <citation type="submission" date="2017-09" db="EMBL/GenBank/DDBJ databases">
        <title>Complete genome sequence of Oxytococcus suis strain ZY16052.</title>
        <authorList>
            <person name="Li F."/>
        </authorList>
    </citation>
    <scope>NUCLEOTIDE SEQUENCE [LARGE SCALE GENOMIC DNA]</scope>
    <source>
        <strain evidence="2 3">ZY16052</strain>
    </source>
</reference>
<organism evidence="2 3">
    <name type="scientific">Suicoccus acidiformans</name>
    <dbReference type="NCBI Taxonomy" id="2036206"/>
    <lineage>
        <taxon>Bacteria</taxon>
        <taxon>Bacillati</taxon>
        <taxon>Bacillota</taxon>
        <taxon>Bacilli</taxon>
        <taxon>Lactobacillales</taxon>
        <taxon>Aerococcaceae</taxon>
        <taxon>Suicoccus</taxon>
    </lineage>
</organism>
<keyword evidence="3" id="KW-1185">Reference proteome</keyword>
<accession>A0A347WJZ3</accession>
<proteinExistence type="predicted"/>
<evidence type="ECO:0000313" key="3">
    <source>
        <dbReference type="Proteomes" id="UP000263232"/>
    </source>
</evidence>
<dbReference type="AlphaFoldDB" id="A0A347WJZ3"/>
<dbReference type="EMBL" id="CP023434">
    <property type="protein sequence ID" value="AXY25400.1"/>
    <property type="molecule type" value="Genomic_DNA"/>
</dbReference>
<dbReference type="Proteomes" id="UP000263232">
    <property type="component" value="Chromosome"/>
</dbReference>
<dbReference type="KEGG" id="abae:CL176_04950"/>
<evidence type="ECO:0000313" key="2">
    <source>
        <dbReference type="EMBL" id="AXY25400.1"/>
    </source>
</evidence>